<dbReference type="PROSITE" id="PS50112">
    <property type="entry name" value="PAS"/>
    <property type="match status" value="2"/>
</dbReference>
<proteinExistence type="predicted"/>
<accession>A0A8D4VKR6</accession>
<dbReference type="InterPro" id="IPR000700">
    <property type="entry name" value="PAS-assoc_C"/>
</dbReference>
<dbReference type="SMART" id="SM00267">
    <property type="entry name" value="GGDEF"/>
    <property type="match status" value="1"/>
</dbReference>
<dbReference type="FunFam" id="3.30.70.270:FF:000001">
    <property type="entry name" value="Diguanylate cyclase domain protein"/>
    <property type="match status" value="1"/>
</dbReference>
<dbReference type="Proteomes" id="UP000824988">
    <property type="component" value="Chromosome"/>
</dbReference>
<dbReference type="Pfam" id="PF03924">
    <property type="entry name" value="CHASE"/>
    <property type="match status" value="1"/>
</dbReference>
<evidence type="ECO:0000259" key="9">
    <source>
        <dbReference type="PROSITE" id="PS50883"/>
    </source>
</evidence>
<feature type="domain" description="PAS" evidence="6">
    <location>
        <begin position="382"/>
        <end position="423"/>
    </location>
</feature>
<feature type="domain" description="PAS" evidence="6">
    <location>
        <begin position="503"/>
        <end position="549"/>
    </location>
</feature>
<evidence type="ECO:0000256" key="4">
    <source>
        <dbReference type="ARBA" id="ARBA00051114"/>
    </source>
</evidence>
<keyword evidence="12" id="KW-1185">Reference proteome</keyword>
<dbReference type="SMART" id="SM00086">
    <property type="entry name" value="PAC"/>
    <property type="match status" value="1"/>
</dbReference>
<sequence length="1060" mass="117853">MTSPVPPSPPQADSPAPSSEHSAREPASPAAWTNAAFALLLLGLAASAFFSHLSSNAQQDAAQRDLEEVGAERAEMLNMRLLRAVDGLRAVGALLTVGDSVGRDQFQGYGREMLQWLPELDRLQWQPLVPLNERASFEAKARQDGIAEFQFVEAGPTAGFERARERTAHLPVYYEVTRTAQDSALGFDVASNPAQMEYKWLAADTGQATTFIPYHFSTQKGDAAATNNGRVILSLPIYRNPHLQTPAERRRQLRGFVAADLRLDDLVQGVIAGLPEQGVDVLFYLHTHQHDELIYHRLAKNSDIAVARNRGLDFVRTVDVAGRQWLLQLHPTPAYLEDRRSRQPEVVLAVGVLLSCAFAGHLYNTQLQRRRLEKANAKMLESQDRFNLFMDNSPGLAFVKDAQGRLIYINKAYAKGFGFTSPEQWQGKTDEDLWPKDAAQAFRDNDLAVLAGHKAQVMEERAVRKGRLETWLSVKFPFSDRHGNRYLGGIATNVTDRKQAEEKLRLSEQVFKTASEAIVITDANNTIIAVNPAFEHITGYSQDEVIGKNPKMLSSGRQPAAFYQRLWQSLQDAGYWQGEIWNRRKNGEFYVEWLSISVARDDAGGIGHYVAIFSDITERKQAEDRIQFLAHYDELTQLPNRNLTRDRIQQALLAADRGDTNMAVLFLDLDRFKFINDSLGHHVGDGLLQEVAKRVSGCLREVDTVGRLGGDEFLVVLPETDGDGAAHVAQKILDTLADSAMIDGHPLTISSSIGVAIYPLDGTDIVTLMKNADSAMYHAKQAGRGAYQFFNEEMNAAAHERLHLENGLRGALERGELELYYQPKVDIKQRRVVGCEALLRWNHPKLGIVSPVRFIPVAEECGLIVPIGDWALREACRQMLEFQRSSGQNLVVAVNVSALQFTQRNFVDSVRQALDETGLTPQCLELELTESALMKDTDGALDTLKALSDMGVRLAVDDFGTGYSSLSYLKRFPINCLKIDKGFVRDLETDVDDAAIVNAVINLAHSLRLTVVGEGVETEGQLQFLLERGCEEAQGFYFDQPLRAEAFQTVLRNTPPAATA</sequence>
<dbReference type="Pfam" id="PF08448">
    <property type="entry name" value="PAS_4"/>
    <property type="match status" value="1"/>
</dbReference>
<dbReference type="KEGG" id="moz:MoryE10_01660"/>
<dbReference type="InterPro" id="IPR052155">
    <property type="entry name" value="Biofilm_reg_signaling"/>
</dbReference>
<dbReference type="InterPro" id="IPR006189">
    <property type="entry name" value="CHASE_dom"/>
</dbReference>
<comment type="catalytic activity">
    <reaction evidence="4">
        <text>3',3'-c-di-GMP + H2O = 5'-phosphoguanylyl(3'-&gt;5')guanosine + H(+)</text>
        <dbReference type="Rhea" id="RHEA:24902"/>
        <dbReference type="ChEBI" id="CHEBI:15377"/>
        <dbReference type="ChEBI" id="CHEBI:15378"/>
        <dbReference type="ChEBI" id="CHEBI:58754"/>
        <dbReference type="ChEBI" id="CHEBI:58805"/>
        <dbReference type="EC" id="3.1.4.52"/>
    </reaction>
    <physiologicalReaction direction="left-to-right" evidence="4">
        <dbReference type="Rhea" id="RHEA:24903"/>
    </physiologicalReaction>
</comment>
<dbReference type="NCBIfam" id="TIGR00229">
    <property type="entry name" value="sensory_box"/>
    <property type="match status" value="2"/>
</dbReference>
<evidence type="ECO:0000256" key="3">
    <source>
        <dbReference type="ARBA" id="ARBA00022636"/>
    </source>
</evidence>
<evidence type="ECO:0000259" key="10">
    <source>
        <dbReference type="PROSITE" id="PS50887"/>
    </source>
</evidence>
<feature type="domain" description="EAL" evidence="9">
    <location>
        <begin position="801"/>
        <end position="1055"/>
    </location>
</feature>
<gene>
    <name evidence="11" type="ORF">MoryE10_01660</name>
</gene>
<evidence type="ECO:0000313" key="11">
    <source>
        <dbReference type="EMBL" id="BBL69560.1"/>
    </source>
</evidence>
<dbReference type="Pfam" id="PF00990">
    <property type="entry name" value="GGDEF"/>
    <property type="match status" value="1"/>
</dbReference>
<dbReference type="InterPro" id="IPR001633">
    <property type="entry name" value="EAL_dom"/>
</dbReference>
<dbReference type="InterPro" id="IPR000014">
    <property type="entry name" value="PAS"/>
</dbReference>
<dbReference type="CDD" id="cd01948">
    <property type="entry name" value="EAL"/>
    <property type="match status" value="1"/>
</dbReference>
<comment type="cofactor">
    <cofactor evidence="1">
        <name>Mg(2+)</name>
        <dbReference type="ChEBI" id="CHEBI:18420"/>
    </cofactor>
</comment>
<dbReference type="AlphaFoldDB" id="A0A8D4VKR6"/>
<dbReference type="PROSITE" id="PS50883">
    <property type="entry name" value="EAL"/>
    <property type="match status" value="1"/>
</dbReference>
<feature type="domain" description="PAC" evidence="7">
    <location>
        <begin position="456"/>
        <end position="506"/>
    </location>
</feature>
<dbReference type="NCBIfam" id="TIGR00254">
    <property type="entry name" value="GGDEF"/>
    <property type="match status" value="1"/>
</dbReference>
<protein>
    <recommendedName>
        <fullName evidence="2">cyclic-guanylate-specific phosphodiesterase</fullName>
        <ecNumber evidence="2">3.1.4.52</ecNumber>
    </recommendedName>
</protein>
<evidence type="ECO:0000259" key="6">
    <source>
        <dbReference type="PROSITE" id="PS50112"/>
    </source>
</evidence>
<feature type="domain" description="PAC" evidence="7">
    <location>
        <begin position="576"/>
        <end position="628"/>
    </location>
</feature>
<dbReference type="Pfam" id="PF13426">
    <property type="entry name" value="PAS_9"/>
    <property type="match status" value="1"/>
</dbReference>
<reference evidence="11" key="1">
    <citation type="submission" date="2019-06" db="EMBL/GenBank/DDBJ databases">
        <title>Complete genome sequence of Methylogaea oryzae strain JCM16910.</title>
        <authorList>
            <person name="Asakawa S."/>
        </authorList>
    </citation>
    <scope>NUCLEOTIDE SEQUENCE</scope>
    <source>
        <strain evidence="11">E10</strain>
    </source>
</reference>
<evidence type="ECO:0000256" key="1">
    <source>
        <dbReference type="ARBA" id="ARBA00001946"/>
    </source>
</evidence>
<evidence type="ECO:0000313" key="12">
    <source>
        <dbReference type="Proteomes" id="UP000824988"/>
    </source>
</evidence>
<dbReference type="InterPro" id="IPR013656">
    <property type="entry name" value="PAS_4"/>
</dbReference>
<dbReference type="SMART" id="SM00091">
    <property type="entry name" value="PAS"/>
    <property type="match status" value="2"/>
</dbReference>
<dbReference type="CDD" id="cd00130">
    <property type="entry name" value="PAS"/>
    <property type="match status" value="2"/>
</dbReference>
<dbReference type="Pfam" id="PF00563">
    <property type="entry name" value="EAL"/>
    <property type="match status" value="1"/>
</dbReference>
<dbReference type="RefSeq" id="WP_221047925.1">
    <property type="nucleotide sequence ID" value="NZ_AP019782.1"/>
</dbReference>
<evidence type="ECO:0000259" key="7">
    <source>
        <dbReference type="PROSITE" id="PS50113"/>
    </source>
</evidence>
<dbReference type="GO" id="GO:0071732">
    <property type="term" value="P:cellular response to nitric oxide"/>
    <property type="evidence" value="ECO:0007669"/>
    <property type="project" value="UniProtKB-ARBA"/>
</dbReference>
<feature type="compositionally biased region" description="Pro residues" evidence="5">
    <location>
        <begin position="1"/>
        <end position="12"/>
    </location>
</feature>
<dbReference type="InterPro" id="IPR000160">
    <property type="entry name" value="GGDEF_dom"/>
</dbReference>
<dbReference type="PROSITE" id="PS50113">
    <property type="entry name" value="PAC"/>
    <property type="match status" value="2"/>
</dbReference>
<evidence type="ECO:0000256" key="2">
    <source>
        <dbReference type="ARBA" id="ARBA00012282"/>
    </source>
</evidence>
<dbReference type="SMART" id="SM01079">
    <property type="entry name" value="CHASE"/>
    <property type="match status" value="1"/>
</dbReference>
<feature type="region of interest" description="Disordered" evidence="5">
    <location>
        <begin position="1"/>
        <end position="27"/>
    </location>
</feature>
<evidence type="ECO:0000259" key="8">
    <source>
        <dbReference type="PROSITE" id="PS50839"/>
    </source>
</evidence>
<dbReference type="EMBL" id="AP019782">
    <property type="protein sequence ID" value="BBL69560.1"/>
    <property type="molecule type" value="Genomic_DNA"/>
</dbReference>
<dbReference type="FunFam" id="3.20.20.450:FF:000001">
    <property type="entry name" value="Cyclic di-GMP phosphodiesterase yahA"/>
    <property type="match status" value="1"/>
</dbReference>
<dbReference type="SMART" id="SM00052">
    <property type="entry name" value="EAL"/>
    <property type="match status" value="1"/>
</dbReference>
<evidence type="ECO:0000256" key="5">
    <source>
        <dbReference type="SAM" id="MobiDB-lite"/>
    </source>
</evidence>
<dbReference type="PANTHER" id="PTHR44757:SF2">
    <property type="entry name" value="BIOFILM ARCHITECTURE MAINTENANCE PROTEIN MBAA"/>
    <property type="match status" value="1"/>
</dbReference>
<feature type="domain" description="GGDEF" evidence="10">
    <location>
        <begin position="660"/>
        <end position="792"/>
    </location>
</feature>
<dbReference type="GO" id="GO:0071111">
    <property type="term" value="F:cyclic-guanylate-specific phosphodiesterase activity"/>
    <property type="evidence" value="ECO:0007669"/>
    <property type="project" value="UniProtKB-EC"/>
</dbReference>
<keyword evidence="3" id="KW-0973">c-di-GMP</keyword>
<dbReference type="CDD" id="cd01949">
    <property type="entry name" value="GGDEF"/>
    <property type="match status" value="1"/>
</dbReference>
<dbReference type="EC" id="3.1.4.52" evidence="2"/>
<dbReference type="PROSITE" id="PS50839">
    <property type="entry name" value="CHASE"/>
    <property type="match status" value="1"/>
</dbReference>
<dbReference type="PANTHER" id="PTHR44757">
    <property type="entry name" value="DIGUANYLATE CYCLASE DGCP"/>
    <property type="match status" value="1"/>
</dbReference>
<dbReference type="PROSITE" id="PS50887">
    <property type="entry name" value="GGDEF"/>
    <property type="match status" value="1"/>
</dbReference>
<name>A0A8D4VKR6_9GAMM</name>
<dbReference type="InterPro" id="IPR001610">
    <property type="entry name" value="PAC"/>
</dbReference>
<feature type="domain" description="CHASE" evidence="8">
    <location>
        <begin position="97"/>
        <end position="276"/>
    </location>
</feature>
<organism evidence="11 12">
    <name type="scientific">Methylogaea oryzae</name>
    <dbReference type="NCBI Taxonomy" id="1295382"/>
    <lineage>
        <taxon>Bacteria</taxon>
        <taxon>Pseudomonadati</taxon>
        <taxon>Pseudomonadota</taxon>
        <taxon>Gammaproteobacteria</taxon>
        <taxon>Methylococcales</taxon>
        <taxon>Methylococcaceae</taxon>
        <taxon>Methylogaea</taxon>
    </lineage>
</organism>